<dbReference type="Proteomes" id="UP000649259">
    <property type="component" value="Unassembled WGS sequence"/>
</dbReference>
<dbReference type="Pfam" id="PF04542">
    <property type="entry name" value="Sigma70_r2"/>
    <property type="match status" value="1"/>
</dbReference>
<keyword evidence="4" id="KW-0804">Transcription</keyword>
<dbReference type="InterPro" id="IPR039425">
    <property type="entry name" value="RNA_pol_sigma-70-like"/>
</dbReference>
<evidence type="ECO:0000259" key="6">
    <source>
        <dbReference type="Pfam" id="PF04542"/>
    </source>
</evidence>
<gene>
    <name evidence="8" type="ORF">Saso_39330</name>
</gene>
<dbReference type="SUPFAM" id="SSF88659">
    <property type="entry name" value="Sigma3 and sigma4 domains of RNA polymerase sigma factors"/>
    <property type="match status" value="1"/>
</dbReference>
<protein>
    <recommendedName>
        <fullName evidence="10">RNA polymerase sigma factor</fullName>
    </recommendedName>
</protein>
<evidence type="ECO:0000256" key="2">
    <source>
        <dbReference type="ARBA" id="ARBA00023015"/>
    </source>
</evidence>
<reference evidence="9" key="1">
    <citation type="submission" date="2023-07" db="EMBL/GenBank/DDBJ databases">
        <title>Whole genome shotgun sequence of Streptomyces cacaoi subsp. asoensis NBRC 13813.</title>
        <authorList>
            <person name="Komaki H."/>
            <person name="Tamura T."/>
        </authorList>
    </citation>
    <scope>NUCLEOTIDE SEQUENCE [LARGE SCALE GENOMIC DNA]</scope>
    <source>
        <strain evidence="9">NBRC 13813</strain>
    </source>
</reference>
<proteinExistence type="inferred from homology"/>
<dbReference type="InterPro" id="IPR007627">
    <property type="entry name" value="RNA_pol_sigma70_r2"/>
</dbReference>
<keyword evidence="3" id="KW-0731">Sigma factor</keyword>
<evidence type="ECO:0000313" key="9">
    <source>
        <dbReference type="Proteomes" id="UP000649259"/>
    </source>
</evidence>
<sequence length="240" mass="25852">MRGAGQLIDVSTHIRSRVRAGESSAFAELFDDHSRAVYNHAFRLTADWSTAEDVMAATFMEAWRLRDRVDPEGGSLRPWLLGIATNTARNQYRSNRRYRAAAGAAAAAELSVPDHADEVADRVDGRRRLASALTALATLRRPEREVVALCLGEGLDYESAAEALGVPVGTVASRLSRARRKLRTLAGAEEARRPASGPAPDPAAGPVSGKVRGNREGGRTGRQTRGDHTHVVRPAQGGNR</sequence>
<dbReference type="PANTHER" id="PTHR43133:SF25">
    <property type="entry name" value="RNA POLYMERASE SIGMA FACTOR RFAY-RELATED"/>
    <property type="match status" value="1"/>
</dbReference>
<organism evidence="8 9">
    <name type="scientific">Streptomyces asoensis</name>
    <dbReference type="NCBI Taxonomy" id="249586"/>
    <lineage>
        <taxon>Bacteria</taxon>
        <taxon>Bacillati</taxon>
        <taxon>Actinomycetota</taxon>
        <taxon>Actinomycetes</taxon>
        <taxon>Kitasatosporales</taxon>
        <taxon>Streptomycetaceae</taxon>
        <taxon>Streptomyces</taxon>
    </lineage>
</organism>
<evidence type="ECO:0000259" key="7">
    <source>
        <dbReference type="Pfam" id="PF08281"/>
    </source>
</evidence>
<dbReference type="NCBIfam" id="TIGR02937">
    <property type="entry name" value="sigma70-ECF"/>
    <property type="match status" value="1"/>
</dbReference>
<evidence type="ECO:0000313" key="8">
    <source>
        <dbReference type="EMBL" id="GHI62283.1"/>
    </source>
</evidence>
<feature type="region of interest" description="Disordered" evidence="5">
    <location>
        <begin position="185"/>
        <end position="240"/>
    </location>
</feature>
<feature type="domain" description="RNA polymerase sigma-70 region 2" evidence="6">
    <location>
        <begin position="29"/>
        <end position="97"/>
    </location>
</feature>
<keyword evidence="9" id="KW-1185">Reference proteome</keyword>
<name>A0ABQ3S2C9_9ACTN</name>
<dbReference type="InterPro" id="IPR014284">
    <property type="entry name" value="RNA_pol_sigma-70_dom"/>
</dbReference>
<evidence type="ECO:0000256" key="5">
    <source>
        <dbReference type="SAM" id="MobiDB-lite"/>
    </source>
</evidence>
<evidence type="ECO:0000256" key="3">
    <source>
        <dbReference type="ARBA" id="ARBA00023082"/>
    </source>
</evidence>
<dbReference type="EMBL" id="BNEB01000003">
    <property type="protein sequence ID" value="GHI62283.1"/>
    <property type="molecule type" value="Genomic_DNA"/>
</dbReference>
<dbReference type="Gene3D" id="1.10.1740.10">
    <property type="match status" value="1"/>
</dbReference>
<dbReference type="PANTHER" id="PTHR43133">
    <property type="entry name" value="RNA POLYMERASE ECF-TYPE SIGMA FACTO"/>
    <property type="match status" value="1"/>
</dbReference>
<dbReference type="InterPro" id="IPR013325">
    <property type="entry name" value="RNA_pol_sigma_r2"/>
</dbReference>
<dbReference type="CDD" id="cd06171">
    <property type="entry name" value="Sigma70_r4"/>
    <property type="match status" value="1"/>
</dbReference>
<comment type="similarity">
    <text evidence="1">Belongs to the sigma-70 factor family. ECF subfamily.</text>
</comment>
<dbReference type="InterPro" id="IPR013249">
    <property type="entry name" value="RNA_pol_sigma70_r4_t2"/>
</dbReference>
<feature type="domain" description="RNA polymerase sigma factor 70 region 4 type 2" evidence="7">
    <location>
        <begin position="132"/>
        <end position="182"/>
    </location>
</feature>
<dbReference type="SUPFAM" id="SSF88946">
    <property type="entry name" value="Sigma2 domain of RNA polymerase sigma factors"/>
    <property type="match status" value="1"/>
</dbReference>
<accession>A0ABQ3S2C9</accession>
<dbReference type="InterPro" id="IPR036388">
    <property type="entry name" value="WH-like_DNA-bd_sf"/>
</dbReference>
<dbReference type="InterPro" id="IPR013324">
    <property type="entry name" value="RNA_pol_sigma_r3/r4-like"/>
</dbReference>
<feature type="compositionally biased region" description="Basic and acidic residues" evidence="5">
    <location>
        <begin position="213"/>
        <end position="230"/>
    </location>
</feature>
<dbReference type="Gene3D" id="1.10.10.10">
    <property type="entry name" value="Winged helix-like DNA-binding domain superfamily/Winged helix DNA-binding domain"/>
    <property type="match status" value="1"/>
</dbReference>
<evidence type="ECO:0000256" key="1">
    <source>
        <dbReference type="ARBA" id="ARBA00010641"/>
    </source>
</evidence>
<dbReference type="Pfam" id="PF08281">
    <property type="entry name" value="Sigma70_r4_2"/>
    <property type="match status" value="1"/>
</dbReference>
<evidence type="ECO:0000256" key="4">
    <source>
        <dbReference type="ARBA" id="ARBA00023163"/>
    </source>
</evidence>
<evidence type="ECO:0008006" key="10">
    <source>
        <dbReference type="Google" id="ProtNLM"/>
    </source>
</evidence>
<comment type="caution">
    <text evidence="8">The sequence shown here is derived from an EMBL/GenBank/DDBJ whole genome shotgun (WGS) entry which is preliminary data.</text>
</comment>
<keyword evidence="2" id="KW-0805">Transcription regulation</keyword>